<protein>
    <submittedName>
        <fullName evidence="1">Phosphate-selective porin OprO and OprP</fullName>
    </submittedName>
</protein>
<proteinExistence type="predicted"/>
<dbReference type="Pfam" id="PF07396">
    <property type="entry name" value="Porin_O_P"/>
    <property type="match status" value="1"/>
</dbReference>
<dbReference type="Gene3D" id="2.40.160.10">
    <property type="entry name" value="Porin"/>
    <property type="match status" value="1"/>
</dbReference>
<evidence type="ECO:0000313" key="2">
    <source>
        <dbReference type="Proteomes" id="UP000198510"/>
    </source>
</evidence>
<dbReference type="InterPro" id="IPR010870">
    <property type="entry name" value="Porin_O/P"/>
</dbReference>
<sequence>MVSDDQTLRFGGRIQTDFHWSTTQGGEWLIRRARMLATGYAFPHFRYMLSARFDRGEAELDQAFVESRHLPYVRVRAGQFKEPFSQSRLLSSLQLDLMERPMVVNALTPTSDIGLMAFGDVLGGSLEYAVGVFNGRPFNQPENNRAKDVVGRLVARPFAHRKAAASHLYVAISGASGLRNDSLDLVSFETHRGTAFYPHASVLQHDGRLTRLGADLEWLWSRYTLRAEWLRGQWSDVRHTQTNGQLEVAGFYITAGLMLTDDEKPRTTLLYPQHEFHPMQGEWGAWEVVLRYEQMTITNPLAERFTARDPYRTSAWTAGLNGYLTEHIKWSLVSQWATWTAQEHSVLTRIQVAF</sequence>
<reference evidence="1 2" key="1">
    <citation type="submission" date="2016-10" db="EMBL/GenBank/DDBJ databases">
        <authorList>
            <person name="de Groot N.N."/>
        </authorList>
    </citation>
    <scope>NUCLEOTIDE SEQUENCE [LARGE SCALE GENOMIC DNA]</scope>
    <source>
        <strain evidence="1 2">DSM 25186</strain>
    </source>
</reference>
<evidence type="ECO:0000313" key="1">
    <source>
        <dbReference type="EMBL" id="SDK76756.1"/>
    </source>
</evidence>
<gene>
    <name evidence="1" type="ORF">SAMN05421823_103508</name>
</gene>
<dbReference type="InterPro" id="IPR023614">
    <property type="entry name" value="Porin_dom_sf"/>
</dbReference>
<dbReference type="Proteomes" id="UP000198510">
    <property type="component" value="Unassembled WGS sequence"/>
</dbReference>
<dbReference type="STRING" id="1075417.SAMN05421823_103508"/>
<dbReference type="SUPFAM" id="SSF56935">
    <property type="entry name" value="Porins"/>
    <property type="match status" value="1"/>
</dbReference>
<dbReference type="AlphaFoldDB" id="A0A1G9EKV2"/>
<dbReference type="EMBL" id="FNFO01000003">
    <property type="protein sequence ID" value="SDK76756.1"/>
    <property type="molecule type" value="Genomic_DNA"/>
</dbReference>
<organism evidence="1 2">
    <name type="scientific">Catalinimonas alkaloidigena</name>
    <dbReference type="NCBI Taxonomy" id="1075417"/>
    <lineage>
        <taxon>Bacteria</taxon>
        <taxon>Pseudomonadati</taxon>
        <taxon>Bacteroidota</taxon>
        <taxon>Cytophagia</taxon>
        <taxon>Cytophagales</taxon>
        <taxon>Catalimonadaceae</taxon>
        <taxon>Catalinimonas</taxon>
    </lineage>
</organism>
<accession>A0A1G9EKV2</accession>
<keyword evidence="2" id="KW-1185">Reference proteome</keyword>
<name>A0A1G9EKV2_9BACT</name>